<accession>A0A444LMT5</accession>
<dbReference type="PANTHER" id="PTHR30222:SF2">
    <property type="entry name" value="ABC TRANSPORTER SUBSTRATE-BINDING PROTEIN"/>
    <property type="match status" value="1"/>
</dbReference>
<gene>
    <name evidence="3" type="ORF">EPK99_05265</name>
</gene>
<keyword evidence="2" id="KW-0574">Periplasm</keyword>
<dbReference type="EMBL" id="SBIP01000001">
    <property type="protein sequence ID" value="RWX81669.1"/>
    <property type="molecule type" value="Genomic_DNA"/>
</dbReference>
<dbReference type="AlphaFoldDB" id="A0A444LMT5"/>
<keyword evidence="4" id="KW-1185">Reference proteome</keyword>
<dbReference type="CDD" id="cd13589">
    <property type="entry name" value="PBP2_polyamine_RpCGA009"/>
    <property type="match status" value="1"/>
</dbReference>
<protein>
    <submittedName>
        <fullName evidence="3">ABC transporter substrate-binding protein</fullName>
    </submittedName>
</protein>
<evidence type="ECO:0000313" key="3">
    <source>
        <dbReference type="EMBL" id="RWX81669.1"/>
    </source>
</evidence>
<dbReference type="Gene3D" id="3.40.190.10">
    <property type="entry name" value="Periplasmic binding protein-like II"/>
    <property type="match status" value="2"/>
</dbReference>
<sequence>MMKDNNASNSVQPTETTGIELDRRSFLAGMGVTSLVLASGIKPALAQDMSLLKGSGDVVVCTWGGASTDAMKEVWFKPFSEVSGVNVSTASVPDIAKLEVMESVGNVEWDLMDAEGTQMELAMKKGLLQKIDYDLIFNIVPKEQIDPKVIKEYGVGSVGFSTVIAWNTTLFGKDGPKDWKEWADTTRFKGRRALYAQPRPSFEIALMAAGVPPEKIYPINIDDAFKALDELRPKVNLWVEKTSQWGVLMQNGEVDLMGSSLSRTLDEKKRTGKVDFTFNQSIVEQDYWVIPKSAPGGANAQKLIAFALMAKGSLGFAKKMPFSLANTSIYGGIPDDMKQQLPGFPENSAHNVQIDQAWWVANADQVRLRWLDWMSKG</sequence>
<dbReference type="Pfam" id="PF13416">
    <property type="entry name" value="SBP_bac_8"/>
    <property type="match status" value="1"/>
</dbReference>
<dbReference type="InterPro" id="IPR006059">
    <property type="entry name" value="SBP"/>
</dbReference>
<organism evidence="3 4">
    <name type="scientific">Neorhizobium lilium</name>
    <dbReference type="NCBI Taxonomy" id="2503024"/>
    <lineage>
        <taxon>Bacteria</taxon>
        <taxon>Pseudomonadati</taxon>
        <taxon>Pseudomonadota</taxon>
        <taxon>Alphaproteobacteria</taxon>
        <taxon>Hyphomicrobiales</taxon>
        <taxon>Rhizobiaceae</taxon>
        <taxon>Rhizobium/Agrobacterium group</taxon>
        <taxon>Neorhizobium</taxon>
    </lineage>
</organism>
<dbReference type="Proteomes" id="UP000287687">
    <property type="component" value="Unassembled WGS sequence"/>
</dbReference>
<dbReference type="PANTHER" id="PTHR30222">
    <property type="entry name" value="SPERMIDINE/PUTRESCINE-BINDING PERIPLASMIC PROTEIN"/>
    <property type="match status" value="1"/>
</dbReference>
<proteinExistence type="predicted"/>
<evidence type="ECO:0000256" key="1">
    <source>
        <dbReference type="ARBA" id="ARBA00022729"/>
    </source>
</evidence>
<dbReference type="SUPFAM" id="SSF53850">
    <property type="entry name" value="Periplasmic binding protein-like II"/>
    <property type="match status" value="1"/>
</dbReference>
<dbReference type="PROSITE" id="PS51318">
    <property type="entry name" value="TAT"/>
    <property type="match status" value="1"/>
</dbReference>
<comment type="caution">
    <text evidence="3">The sequence shown here is derived from an EMBL/GenBank/DDBJ whole genome shotgun (WGS) entry which is preliminary data.</text>
</comment>
<dbReference type="OrthoDB" id="9815444at2"/>
<evidence type="ECO:0000313" key="4">
    <source>
        <dbReference type="Proteomes" id="UP000287687"/>
    </source>
</evidence>
<reference evidence="3 4" key="1">
    <citation type="submission" date="2019-01" db="EMBL/GenBank/DDBJ databases">
        <title>The draft genome of Rhizobium sp. 24NR.</title>
        <authorList>
            <person name="Liu L."/>
            <person name="Liang L."/>
            <person name="Shi S."/>
            <person name="Xu L."/>
            <person name="Wang X."/>
            <person name="Li L."/>
            <person name="Zhang X."/>
        </authorList>
    </citation>
    <scope>NUCLEOTIDE SEQUENCE [LARGE SCALE GENOMIC DNA]</scope>
    <source>
        <strain evidence="3 4">24NR</strain>
    </source>
</reference>
<dbReference type="RefSeq" id="WP_128441740.1">
    <property type="nucleotide sequence ID" value="NZ_SBIP01000001.1"/>
</dbReference>
<evidence type="ECO:0000256" key="2">
    <source>
        <dbReference type="ARBA" id="ARBA00022764"/>
    </source>
</evidence>
<name>A0A444LMT5_9HYPH</name>
<dbReference type="InterPro" id="IPR006311">
    <property type="entry name" value="TAT_signal"/>
</dbReference>
<keyword evidence="1" id="KW-0732">Signal</keyword>